<dbReference type="InterPro" id="IPR057494">
    <property type="entry name" value="Rossman_Mical"/>
</dbReference>
<dbReference type="InterPro" id="IPR001781">
    <property type="entry name" value="Znf_LIM"/>
</dbReference>
<feature type="compositionally biased region" description="Low complexity" evidence="17">
    <location>
        <begin position="4625"/>
        <end position="4646"/>
    </location>
</feature>
<dbReference type="Proteomes" id="UP000076408">
    <property type="component" value="Unassembled WGS sequence"/>
</dbReference>
<feature type="compositionally biased region" description="Pro residues" evidence="17">
    <location>
        <begin position="1709"/>
        <end position="1718"/>
    </location>
</feature>
<feature type="compositionally biased region" description="Basic and acidic residues" evidence="17">
    <location>
        <begin position="3102"/>
        <end position="3125"/>
    </location>
</feature>
<evidence type="ECO:0000313" key="18">
    <source>
        <dbReference type="EnsemblMetazoa" id="ASTEI01084-PA"/>
    </source>
</evidence>
<feature type="compositionally biased region" description="Polar residues" evidence="17">
    <location>
        <begin position="2002"/>
        <end position="2019"/>
    </location>
</feature>
<keyword evidence="7" id="KW-0479">Metal-binding</keyword>
<feature type="coiled-coil region" evidence="16">
    <location>
        <begin position="5100"/>
        <end position="5131"/>
    </location>
</feature>
<feature type="compositionally biased region" description="Basic residues" evidence="17">
    <location>
        <begin position="4846"/>
        <end position="4858"/>
    </location>
</feature>
<feature type="region of interest" description="Disordered" evidence="17">
    <location>
        <begin position="1128"/>
        <end position="1192"/>
    </location>
</feature>
<feature type="region of interest" description="Disordered" evidence="17">
    <location>
        <begin position="5260"/>
        <end position="5280"/>
    </location>
</feature>
<keyword evidence="9" id="KW-0862">Zinc</keyword>
<feature type="region of interest" description="Disordered" evidence="17">
    <location>
        <begin position="2902"/>
        <end position="2941"/>
    </location>
</feature>
<feature type="region of interest" description="Disordered" evidence="17">
    <location>
        <begin position="1943"/>
        <end position="2136"/>
    </location>
</feature>
<dbReference type="InterPro" id="IPR022735">
    <property type="entry name" value="bMERB_dom"/>
</dbReference>
<evidence type="ECO:0000256" key="15">
    <source>
        <dbReference type="ARBA" id="ARBA00049522"/>
    </source>
</evidence>
<feature type="region of interest" description="Disordered" evidence="17">
    <location>
        <begin position="3524"/>
        <end position="3562"/>
    </location>
</feature>
<evidence type="ECO:0000256" key="13">
    <source>
        <dbReference type="ARBA" id="ARBA00023038"/>
    </source>
</evidence>
<dbReference type="FunFam" id="1.10.418.10:FF:000085">
    <property type="entry name" value="protein-methionine sulfoxide oxidase Mical isoform X3"/>
    <property type="match status" value="1"/>
</dbReference>
<feature type="compositionally biased region" description="Acidic residues" evidence="17">
    <location>
        <begin position="1161"/>
        <end position="1183"/>
    </location>
</feature>
<dbReference type="InterPro" id="IPR036188">
    <property type="entry name" value="FAD/NAD-bd_sf"/>
</dbReference>
<feature type="compositionally biased region" description="Low complexity" evidence="17">
    <location>
        <begin position="3675"/>
        <end position="3691"/>
    </location>
</feature>
<keyword evidence="10" id="KW-0521">NADP</keyword>
<feature type="region of interest" description="Disordered" evidence="17">
    <location>
        <begin position="973"/>
        <end position="992"/>
    </location>
</feature>
<feature type="compositionally biased region" description="Basic and acidic residues" evidence="17">
    <location>
        <begin position="1482"/>
        <end position="1491"/>
    </location>
</feature>
<feature type="compositionally biased region" description="Polar residues" evidence="17">
    <location>
        <begin position="2248"/>
        <end position="2269"/>
    </location>
</feature>
<name>A0A182XXZ8_ANOST</name>
<feature type="region of interest" description="Disordered" evidence="17">
    <location>
        <begin position="4874"/>
        <end position="5011"/>
    </location>
</feature>
<dbReference type="VEuPathDB" id="VectorBase:ASTEI20_044884"/>
<feature type="compositionally biased region" description="Low complexity" evidence="17">
    <location>
        <begin position="1976"/>
        <end position="1992"/>
    </location>
</feature>
<feature type="compositionally biased region" description="Basic and acidic residues" evidence="17">
    <location>
        <begin position="4993"/>
        <end position="5002"/>
    </location>
</feature>
<feature type="region of interest" description="Disordered" evidence="17">
    <location>
        <begin position="3967"/>
        <end position="4016"/>
    </location>
</feature>
<dbReference type="GO" id="GO:0003779">
    <property type="term" value="F:actin binding"/>
    <property type="evidence" value="ECO:0007669"/>
    <property type="project" value="UniProtKB-KW"/>
</dbReference>
<feature type="compositionally biased region" description="Basic and acidic residues" evidence="17">
    <location>
        <begin position="2738"/>
        <end position="2752"/>
    </location>
</feature>
<reference evidence="18" key="2">
    <citation type="submission" date="2020-05" db="UniProtKB">
        <authorList>
            <consortium name="EnsemblMetazoa"/>
        </authorList>
    </citation>
    <scope>IDENTIFICATION</scope>
    <source>
        <strain evidence="18">Indian</strain>
    </source>
</reference>
<dbReference type="SUPFAM" id="SSF57716">
    <property type="entry name" value="Glucocorticoid receptor-like (DNA-binding domain)"/>
    <property type="match status" value="1"/>
</dbReference>
<feature type="compositionally biased region" description="Pro residues" evidence="17">
    <location>
        <begin position="1370"/>
        <end position="1379"/>
    </location>
</feature>
<dbReference type="VEuPathDB" id="VectorBase:ASTE005149"/>
<comment type="subcellular location">
    <subcellularLocation>
        <location evidence="2">Cytoplasm</location>
    </subcellularLocation>
</comment>
<evidence type="ECO:0000256" key="5">
    <source>
        <dbReference type="ARBA" id="ARBA00022490"/>
    </source>
</evidence>
<feature type="compositionally biased region" description="Low complexity" evidence="17">
    <location>
        <begin position="4400"/>
        <end position="4415"/>
    </location>
</feature>
<dbReference type="PANTHER" id="PTHR23167">
    <property type="entry name" value="CALPONIN HOMOLOGY DOMAIN-CONTAINING PROTEIN DDB_G0272472-RELATED"/>
    <property type="match status" value="1"/>
</dbReference>
<feature type="region of interest" description="Disordered" evidence="17">
    <location>
        <begin position="4557"/>
        <end position="4582"/>
    </location>
</feature>
<protein>
    <recommendedName>
        <fullName evidence="4">F-actin monooxygenase</fullName>
        <ecNumber evidence="4">1.14.13.225</ecNumber>
    </recommendedName>
</protein>
<feature type="region of interest" description="Disordered" evidence="17">
    <location>
        <begin position="2738"/>
        <end position="2782"/>
    </location>
</feature>
<evidence type="ECO:0000256" key="9">
    <source>
        <dbReference type="ARBA" id="ARBA00022833"/>
    </source>
</evidence>
<evidence type="ECO:0000256" key="10">
    <source>
        <dbReference type="ARBA" id="ARBA00022857"/>
    </source>
</evidence>
<feature type="compositionally biased region" description="Low complexity" evidence="17">
    <location>
        <begin position="1670"/>
        <end position="1691"/>
    </location>
</feature>
<feature type="compositionally biased region" description="Polar residues" evidence="17">
    <location>
        <begin position="3638"/>
        <end position="3652"/>
    </location>
</feature>
<organism evidence="18 19">
    <name type="scientific">Anopheles stephensi</name>
    <name type="common">Indo-Pakistan malaria mosquito</name>
    <dbReference type="NCBI Taxonomy" id="30069"/>
    <lineage>
        <taxon>Eukaryota</taxon>
        <taxon>Metazoa</taxon>
        <taxon>Ecdysozoa</taxon>
        <taxon>Arthropoda</taxon>
        <taxon>Hexapoda</taxon>
        <taxon>Insecta</taxon>
        <taxon>Pterygota</taxon>
        <taxon>Neoptera</taxon>
        <taxon>Endopterygota</taxon>
        <taxon>Diptera</taxon>
        <taxon>Nematocera</taxon>
        <taxon>Culicoidea</taxon>
        <taxon>Culicidae</taxon>
        <taxon>Anophelinae</taxon>
        <taxon>Anopheles</taxon>
    </lineage>
</organism>
<dbReference type="Gene3D" id="3.50.50.60">
    <property type="entry name" value="FAD/NAD(P)-binding domain"/>
    <property type="match status" value="1"/>
</dbReference>
<dbReference type="VEuPathDB" id="VectorBase:ASTEI01084"/>
<evidence type="ECO:0000256" key="17">
    <source>
        <dbReference type="SAM" id="MobiDB-lite"/>
    </source>
</evidence>
<dbReference type="GO" id="GO:0005737">
    <property type="term" value="C:cytoplasm"/>
    <property type="evidence" value="ECO:0007669"/>
    <property type="project" value="UniProtKB-SubCell"/>
</dbReference>
<evidence type="ECO:0000256" key="6">
    <source>
        <dbReference type="ARBA" id="ARBA00022630"/>
    </source>
</evidence>
<feature type="compositionally biased region" description="Basic and acidic residues" evidence="17">
    <location>
        <begin position="3653"/>
        <end position="3668"/>
    </location>
</feature>
<evidence type="ECO:0000256" key="2">
    <source>
        <dbReference type="ARBA" id="ARBA00004496"/>
    </source>
</evidence>
<feature type="compositionally biased region" description="Polar residues" evidence="17">
    <location>
        <begin position="3524"/>
        <end position="3533"/>
    </location>
</feature>
<comment type="catalytic activity">
    <reaction evidence="15">
        <text>L-methionyl-[F-actin] + NADPH + O2 + H(+) = L-methionyl-(R)-S-oxide-[F-actin] + NADP(+) + H2O</text>
        <dbReference type="Rhea" id="RHEA:51308"/>
        <dbReference type="Rhea" id="RHEA-COMP:12953"/>
        <dbReference type="Rhea" id="RHEA-COMP:12956"/>
        <dbReference type="ChEBI" id="CHEBI:15377"/>
        <dbReference type="ChEBI" id="CHEBI:15378"/>
        <dbReference type="ChEBI" id="CHEBI:15379"/>
        <dbReference type="ChEBI" id="CHEBI:16044"/>
        <dbReference type="ChEBI" id="CHEBI:45764"/>
        <dbReference type="ChEBI" id="CHEBI:57783"/>
        <dbReference type="ChEBI" id="CHEBI:58349"/>
        <dbReference type="EC" id="1.14.13.225"/>
    </reaction>
</comment>
<feature type="region of interest" description="Disordered" evidence="17">
    <location>
        <begin position="2200"/>
        <end position="2297"/>
    </location>
</feature>
<keyword evidence="11" id="KW-0560">Oxidoreductase</keyword>
<dbReference type="PROSITE" id="PS50023">
    <property type="entry name" value="LIM_DOMAIN_2"/>
    <property type="match status" value="1"/>
</dbReference>
<dbReference type="FunFam" id="3.50.50.60:FF:000004">
    <property type="entry name" value="protein-methionine sulfoxide oxidase MICAL2 isoform X1"/>
    <property type="match status" value="1"/>
</dbReference>
<feature type="compositionally biased region" description="Polar residues" evidence="17">
    <location>
        <begin position="4121"/>
        <end position="4130"/>
    </location>
</feature>
<feature type="region of interest" description="Disordered" evidence="17">
    <location>
        <begin position="1312"/>
        <end position="1341"/>
    </location>
</feature>
<evidence type="ECO:0000256" key="4">
    <source>
        <dbReference type="ARBA" id="ARBA00012709"/>
    </source>
</evidence>
<feature type="compositionally biased region" description="Basic and acidic residues" evidence="17">
    <location>
        <begin position="2233"/>
        <end position="2246"/>
    </location>
</feature>
<dbReference type="OMA" id="ENFYWPS"/>
<dbReference type="PROSITE" id="PS50021">
    <property type="entry name" value="CH"/>
    <property type="match status" value="1"/>
</dbReference>
<feature type="region of interest" description="Disordered" evidence="17">
    <location>
        <begin position="1816"/>
        <end position="1875"/>
    </location>
</feature>
<keyword evidence="8" id="KW-0274">FAD</keyword>
<evidence type="ECO:0000313" key="19">
    <source>
        <dbReference type="Proteomes" id="UP000076408"/>
    </source>
</evidence>
<evidence type="ECO:0000256" key="7">
    <source>
        <dbReference type="ARBA" id="ARBA00022723"/>
    </source>
</evidence>
<feature type="region of interest" description="Disordered" evidence="17">
    <location>
        <begin position="2830"/>
        <end position="2852"/>
    </location>
</feature>
<feature type="compositionally biased region" description="Acidic residues" evidence="17">
    <location>
        <begin position="1134"/>
        <end position="1150"/>
    </location>
</feature>
<feature type="region of interest" description="Disordered" evidence="17">
    <location>
        <begin position="1733"/>
        <end position="1789"/>
    </location>
</feature>
<evidence type="ECO:0000256" key="8">
    <source>
        <dbReference type="ARBA" id="ARBA00022827"/>
    </source>
</evidence>
<feature type="compositionally biased region" description="Acidic residues" evidence="17">
    <location>
        <begin position="4111"/>
        <end position="4120"/>
    </location>
</feature>
<dbReference type="EnsemblMetazoa" id="ASTEI01084-RA">
    <property type="protein sequence ID" value="ASTEI01084-PA"/>
    <property type="gene ID" value="ASTEI01084"/>
</dbReference>
<dbReference type="Gene3D" id="1.10.418.10">
    <property type="entry name" value="Calponin-like domain"/>
    <property type="match status" value="1"/>
</dbReference>
<feature type="region of interest" description="Disordered" evidence="17">
    <location>
        <begin position="4830"/>
        <end position="4861"/>
    </location>
</feature>
<dbReference type="SUPFAM" id="SSF51905">
    <property type="entry name" value="FAD/NAD(P)-binding domain"/>
    <property type="match status" value="1"/>
</dbReference>
<sequence length="5280" mass="578260">MATEMFLHFCAATTMKQIRGLYWNMLDTIGLRPGPLNEFYPKLKATIRDWRAQALFKKFDARAAHKVYSKGKAATNTRVLIVGAGPCGLRTAIDAQLLGAKVVVVEKRDRISRNNVLHLWPFIIHDLKALGAKKFYGKFCAGSIDHISIRQLQCILLKVALLLGVEMHEGVSFVKEIEPGDGCGWRASVSPEDHAVSHYEFDVLIGADGKRNTLEGFQRKEFRGKLAIAITANFINKRTEAEAMVEEISGVAFIFDQPFFKALYEKTGCDLENIVYYKDDTHYFVMTAKKHSLLHRGVIIKDLSDPAELLAPSNVDKPKLYEYARDAANFATKYQMPNLEFAVNHYGTPDVAVFDFTSIFAAHNSCKVTVRKNYRLLSCLVGDSLLEPFWPTGSGCARGFLSSMDAAYAIKLFANPKNSLLATIAQRESVYRLLGQTTPENLNRAFGAYTLDPSTRYQNLNKSSVQIAQVKHLLDTDDPVLLEQTFFDSNAIASSVTPATELPVKRKRRTIDVVPLGATLLRWLKGQLKDSGFVQELNEPTECFTNGKVLCTLIHRYRPDLVNLEELTDFSADVCNEHAFNIFENQLGIPRVMSGQESVTLSGVDPKVWLNYLEQICDVFRGEIPHVKHIKLDYAEFKQKQESNVDAWAKLGRMAAVQRMAAIASGVRPGENDLGSKDVIPTAAASSASFGPRGNAKNYYHPNAEEERYKRGHGGVASPQNDTMRRMRKRRSNEKSGNIEERTRRLQEIEANRLDRQSKRREQRAQQTQNFYKSIHMLQANTLLRESDNAGAFDDYSLYLYRQSAPQFNDRVRELELKLRYPDRDRGLAAAYPRGLNDGDQFSDRVRSMEQRIDGKTVPVVEKKPKDLLRAIGKIDSSDWNVKEIERKIEQSKKTTDIGKSRERVPNWNREQFLARQNRLMQPQDDEKYKEIDSSLKAIDKQLKEGHNLDLGERGKNKVALIAGQLQTSKQAQAKQSQQQQQQQPSVQQQQQQQKSNQKALVLTTSGVAEKCHFCKQRVYLMEKISAEGLTLHRSCLKCHHCHTILRLGSYAFDRDDTEGRFYCTQHFKLPAKTLKPASRKSQAKSRVSGPVIGRVYDASDAGVRVGTVGTSSIPAELGSSTVDYLARTRTPDNDDSDGEVNMEVIDENEWTDRNFGTESEVSEAELSSSDESDTDSESDYEETAGSPLGAQTLQLASEWISDKRFSNMVDSDADFYSYSSEDDDADSQTEGEELARAREMRRQEVKLMPPPTLPTDTETEVVTMQKVSSGVIGDTPKSVPPAPGQAPQESAEDRAIKERMLQKLSVREQWLHAQGGSSPERCDTKLAPAGATATTGGDMGKVKSTSFFGGLMNSLSTLIKPKSQNSPPASTPSPPPPTQKVVSQQVSPLLVSPSLSLPVAQQSAVKAGSAPTPTAITTNTGTANYQAAVPPSPKPSLKGDKIVPPSPVSSVKGSKTIPPSPTPSLKKHRKHAKSDASPSRNSEREFERLVQDASSHQLSSSPRSQRSGSVASTTSRSSSRHRATPTKDTRDEADEFLAQIKQEQLEAEKRSKKQEAKKFKSNMQSIRSAVDGGPKVVGVKSEQDVAKFFAENQKAHASKKPKQLPNKDVTALQANSLARYFPGSSGAKGTTSATGTPSSVSSVEGSPALGRKKASEVDLLKYFGATGKSNASSSTPPSSVVSPVMSRNSSIESPGPIRKTSTSAALNPKPPVVPLPPKKNILAFQPIRKSKTEATLQPAEPKKNVLAFQPKAIQPKATPIPKPAGSPKMGAKKIAAPSTSPKKTALIDPDEQLFEDLLQDVNDELVDTFDAIVEESRSNKSSPKGTRKNKAATANATRKGSPKKTKKQNGGGGTSDEQKPTTVMGHPVPKMTIKRPPFKITMPVKMQETLEEIYLASLSKLDTRSSSLIDLTNLSASTETVDASGSSNTVPIASTQLGKVLEEPEGDTVQKSSSPTASSFATGSRNGDSVELTLQPFQAPQQPKQQTPKAPSTRQAKDSKATSIPSAKTTRQENNTMPTPAVPVSKTTTTTRQQAMNGPADTAANLKAGSQASLSSSIQAAPPSTGTPTASRKVISSVQISLKQSTASATTPPEPTIKQRDSALTNDTPKPAAVTKLPVAKPIQSEPKAASPKKTVSVSITNVKKSEESLTAAKSAFAAVSKDPLSQKSISMLELHRTPTVTKQDRSLETSTIVCNGLATPTMKRKPQPMVQRDASKPTASIIAPEQASSPDVKHLKTERKDGNKPTKPQVQSTSTPQEPQKIQQSVEVVTDKNATEAAGSTKPMPPHTRSRTLSSDEQCFEELRKKHEAIFANQEVVKPLATQPDITIPKTLSDVRSSLLAAQQPVATVSPAALELDERIDPHYREGINQLMMELMPGVALDDDVPIPKQRQKSSFHKELQKLQRANSSAVVGPTAVEVKPKPADTTEYKMEVIRTANTNTKPTITATTGSVEKRQGSEEKMQIRLERSTQIKEQYVKKSNVVLPTVVPSSSSTGAGKKQTFVMPNVPSDIDKHRGILSRDAVPSRKQDIEDFDDLLDKIDVDTAATVDIDLDELLSDTDDVPKKNVAKVAASREIKNPEVTAVKKQEQSKVESKKYGGVNKTVESTASKAPVGNVNANSGVKTERKTEASAANQLGQTKMEAKAYEGGHNKMSTLAKEPAGNVKTSSSASNPISEAMLSETIAQLTEKMNQSRINVATKPASPRKQEDLSKDAFTKLFDNTDSSQTDLDLFEELCKKEDPEPKQNRSDLVDSSTIARRGSPTAAVMPDVISSTKKPSSIGEPKAMKILECIDSLKQGTAAMKVDSVLPSVPLVPPPQAIQVYTLHTARSGSQEAEKDTQPQPSTQGMSGDYAHILKDITSGLVGADFAAPVVYEPPVREEQPAPRKERPDFKAYKQLLEEKSSREEPIPTSSTSAAVIEPQPQRPLRRQKKFDRTDTTSPVRAFDNSICIDPWRARKSASIENIAIEQVFVKQNDAVVDTFFVVPENRQQSVQRSSKLRRSKSYDRLAVPMMGGQRRGSIKQKQSLEELRDFGYDVEPSSRSRHLVDPRLRHIDLDLGSDEELASLRDHPARRWQTSGASKFRKNKSMTDVATGRSARAAKDTRAVEPPKVDIDRESPRPRTTDFSKWEAILDRGVTYYEGGAKPKLDIKSLEKRVEDLDVRRARPLRRKAIPKDYDPDEYVPRINRRGADLYDYPDPTLPRDYDPEEYVPKPARHAHAVPSPPGQPLPRSYDPDEYIPKANRREQACYEVPVAIQRTPAKYFKEPYYHQMEEMPPAHYPMPAERPLGRSKTTAHVPITSSVAVPISTAAGRGGVGYDREPPARDIARSQYSRRYDAEDRHIVDRSHRLHEKTNKFIRTQLTRNDPNPYIREMLENDSDDEYHHPSGATDSEVNSTEISTDSEFDDEQPQRVPPSFHLEFKPLVEVDPTIKLVQNRAPLAVPRPGDYVLSKTASTEGIASKKSLELKKKYLLGEGTTGLGILKSGSASALDSKFKSFHSNITECQKLLNPAAQISPTMQTFLKNSTTNPPSAGGNRTREESSTVPAPPTLPSESVNDTEKENVYEGKRTGTGNVNGSSSALALGANKRSSLVETINTTLVENKLNEIKSNESFAGKEEQKSEQQQQPTGTDQQQARSQNSSPISKTKQPQAEHDGVGNGHIDHTAKLKNSLNNNNNNNKRNNNNNNNNGEEVLEIIDLVTPEKVNDATHRDAATNETGGLVEHKYITNLKHTYIDLTTDSPNCDRSLVETTLDFSIAPSKLGNERPTNSSAVPDIISNIRIDSNENKIEQHAANTNGVVKQKLLVGKTTNTPPEQQAQQQQGEDGCHETTLQVPLDVPWTKEEEIESDSISESGSNSSEISSSSSSSSSSSTSSVEDIPHFILDSTTSPETQNDERFVPRLEVRDATGELMQIDSLMIIDGRYIGDPEDLKLMEKLPPDTQIAAQMLQAEINQDSINTVVEGESALPSCGAPDEEGKRMDQPDETTAVETKSDTEEGECASTPTPLPMKADPVSSLSNFVSQRNPCFKFDSRNENKIDTLKNLPFVLDADQRTSLQKSMHLNLNPHNAPPVDVETDTEQTPMAGEVPGGTLLASPTVPPYTKRGAPDADSDSQDDTEVTTQNNLTETELSDWAADDAVSENFVDLEFALNSNKGTIRRNHKPKHPRLQHKKLPSSSNGGDGAAMVRSVPASYTAASMQPRNGITATEDGIIRNLALEDIEFMDTGSEEESCIETYSTTNRMMLKNRGYMEIMDPTVESKRAVYPPLSHAYGTGQPKLVEAINNQIAGRPQMDYIEQGSYLLANDDAKTPMNEEPLGKITFSTLASQNIKLGEQVCSVECAPDIEEDSLLLISSSQGTAPGTTTNSTATNDESDALTMVVAAPSTATGHEPDPANPNAGSTSGRGSATSYSSSLHCGGAINSNGHSSTAADRTPDPELATKSNSRSRDDSPARKISVESLSGKRSSLERKDVRKDSLKGIEDIGYEKYVKRLQQKIQQISNARDSLEVKKGKRKSSKGEMVLTLSEANREGMDEQECDGAASGSTGQQAELFTPDQQQKLGTVSSSAVLEPDTPQPKSVEKKIEEITKERVKQKDLIHDLVMDKLQTKKQLNAEKRLNRSRNRSNVLVGQSSNGGANGAAVESVGDSPTAATAASFRSGGGASLKELERTPLAVSNQSNVYSSVMSMRALPSSAVLSSSACDALKENIGFANGKSAPHPHPDQLLASAAYQQQLITPRNAAGTFGDGEQPLTTEQLREEARSRARLKSNQDLGLSPEDRLLLLRKKYHITMRGLTDDDDVDAIDPNKSDDAKCKDQARTKLITSKSVNDVSMLKQQQQQSLSTLHHHHHHHHHHHQPGLLVTSTSSIAKVDPSVSAGELQHSTPKKLTDYISDPNLMHTSTIEQDTGSEVRLRTRGKRGKDRERRKSIIEKVSEFFNGRKKTENGGSKESSPTKDRPTLLTANGGPSDSVPAAGSSTSGGGGFLRFKISPKLKDKSKTKESSPYGRCASDDCLNSNGPNGLPTTTANVSPVAAAGVDMNAVYVHHNSYTPIGRKEAEELEPPPIPPLPLNYERSDDEAGAANESKNEMKKIRAMSKTSRQAELKRLRIAQEIQREQEEIDVKIKDLETRGVEIEKELRGESETLKKGNATNLGANDDGLVKEWLEIMSSITRLKVRDDELSIRQQELQLEHRHAQLKEELNMRLSYGKLDKNSSDVAAEGAILNEMLEIVAKRQALRPSPDTKATAAAVAAVAAGATLSSKPNAPNTTFTARMPKDTD</sequence>
<feature type="region of interest" description="Disordered" evidence="17">
    <location>
        <begin position="4157"/>
        <end position="4184"/>
    </location>
</feature>
<feature type="compositionally biased region" description="Polar residues" evidence="17">
    <location>
        <begin position="2026"/>
        <end position="2037"/>
    </location>
</feature>
<dbReference type="EC" id="1.14.13.225" evidence="4"/>
<feature type="compositionally biased region" description="Basic and acidic residues" evidence="17">
    <location>
        <begin position="4447"/>
        <end position="4458"/>
    </location>
</feature>
<feature type="compositionally biased region" description="Polar residues" evidence="17">
    <location>
        <begin position="1950"/>
        <end position="1968"/>
    </location>
</feature>
<feature type="compositionally biased region" description="Polar residues" evidence="17">
    <location>
        <begin position="4557"/>
        <end position="4569"/>
    </location>
</feature>
<dbReference type="Pfam" id="PF12130">
    <property type="entry name" value="bMERB_dom"/>
    <property type="match status" value="1"/>
</dbReference>
<evidence type="ECO:0000256" key="1">
    <source>
        <dbReference type="ARBA" id="ARBA00001974"/>
    </source>
</evidence>
<feature type="compositionally biased region" description="Polar residues" evidence="17">
    <location>
        <begin position="5260"/>
        <end position="5272"/>
    </location>
</feature>
<dbReference type="PROSITE" id="PS51848">
    <property type="entry name" value="BMERB"/>
    <property type="match status" value="1"/>
</dbReference>
<feature type="compositionally biased region" description="Basic residues" evidence="17">
    <location>
        <begin position="4158"/>
        <end position="4175"/>
    </location>
</feature>
<feature type="region of interest" description="Disordered" evidence="17">
    <location>
        <begin position="4530"/>
        <end position="4549"/>
    </location>
</feature>
<dbReference type="SMART" id="SM00132">
    <property type="entry name" value="LIM"/>
    <property type="match status" value="1"/>
</dbReference>
<dbReference type="GO" id="GO:0120501">
    <property type="term" value="F:F-actin monooxygenase activity"/>
    <property type="evidence" value="ECO:0007669"/>
    <property type="project" value="UniProtKB-EC"/>
</dbReference>
<evidence type="ECO:0000256" key="12">
    <source>
        <dbReference type="ARBA" id="ARBA00023033"/>
    </source>
</evidence>
<feature type="region of interest" description="Disordered" evidence="17">
    <location>
        <begin position="1359"/>
        <end position="1576"/>
    </location>
</feature>
<comment type="cofactor">
    <cofactor evidence="1">
        <name>FAD</name>
        <dbReference type="ChEBI" id="CHEBI:57692"/>
    </cofactor>
</comment>
<feature type="region of interest" description="Disordered" evidence="17">
    <location>
        <begin position="1593"/>
        <end position="1612"/>
    </location>
</feature>
<feature type="compositionally biased region" description="Low complexity" evidence="17">
    <location>
        <begin position="1380"/>
        <end position="1400"/>
    </location>
</feature>
<feature type="compositionally biased region" description="Polar residues" evidence="17">
    <location>
        <begin position="2067"/>
        <end position="2085"/>
    </location>
</feature>
<feature type="compositionally biased region" description="Low complexity" evidence="17">
    <location>
        <begin position="4357"/>
        <end position="4372"/>
    </location>
</feature>
<dbReference type="STRING" id="30069.A0A182XXZ8"/>
<feature type="compositionally biased region" description="Polar residues" evidence="17">
    <location>
        <begin position="4422"/>
        <end position="4432"/>
    </location>
</feature>
<feature type="region of interest" description="Disordered" evidence="17">
    <location>
        <begin position="705"/>
        <end position="767"/>
    </location>
</feature>
<feature type="compositionally biased region" description="Low complexity" evidence="17">
    <location>
        <begin position="2049"/>
        <end position="2065"/>
    </location>
</feature>
<feature type="compositionally biased region" description="Low complexity" evidence="17">
    <location>
        <begin position="3853"/>
        <end position="3877"/>
    </location>
</feature>
<dbReference type="InterPro" id="IPR036872">
    <property type="entry name" value="CH_dom_sf"/>
</dbReference>
<feature type="region of interest" description="Disordered" evidence="17">
    <location>
        <begin position="3616"/>
        <end position="3691"/>
    </location>
</feature>
<keyword evidence="14" id="KW-0009">Actin-binding</keyword>
<feature type="region of interest" description="Disordered" evidence="17">
    <location>
        <begin position="1271"/>
        <end position="1294"/>
    </location>
</feature>
<dbReference type="SMART" id="SM00033">
    <property type="entry name" value="CH"/>
    <property type="match status" value="1"/>
</dbReference>
<feature type="region of interest" description="Disordered" evidence="17">
    <location>
        <begin position="5069"/>
        <end position="5098"/>
    </location>
</feature>
<dbReference type="InterPro" id="IPR001715">
    <property type="entry name" value="CH_dom"/>
</dbReference>
<evidence type="ECO:0000256" key="14">
    <source>
        <dbReference type="ARBA" id="ARBA00023203"/>
    </source>
</evidence>
<evidence type="ECO:0000256" key="3">
    <source>
        <dbReference type="ARBA" id="ARBA00008223"/>
    </source>
</evidence>
<feature type="region of interest" description="Disordered" evidence="17">
    <location>
        <begin position="1621"/>
        <end position="1652"/>
    </location>
</feature>
<proteinExistence type="inferred from homology"/>
<feature type="compositionally biased region" description="Polar residues" evidence="17">
    <location>
        <begin position="3391"/>
        <end position="3402"/>
    </location>
</feature>
<evidence type="ECO:0000256" key="16">
    <source>
        <dbReference type="SAM" id="Coils"/>
    </source>
</evidence>
<dbReference type="Gene3D" id="2.10.110.10">
    <property type="entry name" value="Cysteine Rich Protein"/>
    <property type="match status" value="1"/>
</dbReference>
<feature type="compositionally biased region" description="Low complexity" evidence="17">
    <location>
        <begin position="3625"/>
        <end position="3637"/>
    </location>
</feature>
<feature type="compositionally biased region" description="Low complexity" evidence="17">
    <location>
        <begin position="1411"/>
        <end position="1425"/>
    </location>
</feature>
<keyword evidence="6" id="KW-0285">Flavoprotein</keyword>
<keyword evidence="13" id="KW-0440">LIM domain</keyword>
<dbReference type="PANTHER" id="PTHR23167:SF54">
    <property type="entry name" value="[F-ACTIN]-MONOOXYGENASE MICAL"/>
    <property type="match status" value="1"/>
</dbReference>
<dbReference type="Pfam" id="PF25413">
    <property type="entry name" value="Rossman_Mical"/>
    <property type="match status" value="1"/>
</dbReference>
<feature type="region of interest" description="Disordered" evidence="17">
    <location>
        <begin position="4064"/>
        <end position="4135"/>
    </location>
</feature>
<feature type="region of interest" description="Disordered" evidence="17">
    <location>
        <begin position="4387"/>
        <end position="4473"/>
    </location>
</feature>
<evidence type="ECO:0000256" key="11">
    <source>
        <dbReference type="ARBA" id="ARBA00023002"/>
    </source>
</evidence>
<feature type="region of interest" description="Disordered" evidence="17">
    <location>
        <begin position="4357"/>
        <end position="4376"/>
    </location>
</feature>
<dbReference type="SUPFAM" id="SSF47576">
    <property type="entry name" value="Calponin-homology domain, CH-domain"/>
    <property type="match status" value="1"/>
</dbReference>
<dbReference type="SMART" id="SM01203">
    <property type="entry name" value="DUF3585"/>
    <property type="match status" value="1"/>
</dbReference>
<comment type="similarity">
    <text evidence="3">Belongs to the Mical family.</text>
</comment>
<feature type="compositionally biased region" description="Basic and acidic residues" evidence="17">
    <location>
        <begin position="733"/>
        <end position="757"/>
    </location>
</feature>
<keyword evidence="5" id="KW-0963">Cytoplasm</keyword>
<feature type="compositionally biased region" description="Low complexity" evidence="17">
    <location>
        <begin position="1623"/>
        <end position="1644"/>
    </location>
</feature>
<feature type="region of interest" description="Disordered" evidence="17">
    <location>
        <begin position="3837"/>
        <end position="3879"/>
    </location>
</feature>
<dbReference type="Pfam" id="PF00307">
    <property type="entry name" value="CH"/>
    <property type="match status" value="1"/>
</dbReference>
<dbReference type="GO" id="GO:0046872">
    <property type="term" value="F:metal ion binding"/>
    <property type="evidence" value="ECO:0007669"/>
    <property type="project" value="UniProtKB-KW"/>
</dbReference>
<keyword evidence="16" id="KW-0175">Coiled coil</keyword>
<keyword evidence="19" id="KW-1185">Reference proteome</keyword>
<feature type="region of interest" description="Disordered" evidence="17">
    <location>
        <begin position="4616"/>
        <end position="4646"/>
    </location>
</feature>
<keyword evidence="12" id="KW-0503">Monooxygenase</keyword>
<feature type="region of interest" description="Disordered" evidence="17">
    <location>
        <begin position="1666"/>
        <end position="1719"/>
    </location>
</feature>
<feature type="region of interest" description="Disordered" evidence="17">
    <location>
        <begin position="3381"/>
        <end position="3417"/>
    </location>
</feature>
<feature type="compositionally biased region" description="Basic and acidic residues" evidence="17">
    <location>
        <begin position="1544"/>
        <end position="1559"/>
    </location>
</feature>
<dbReference type="InterPro" id="IPR050540">
    <property type="entry name" value="F-actin_Monoox_Mical"/>
</dbReference>
<accession>A0A182XXZ8</accession>
<feature type="compositionally biased region" description="Low complexity" evidence="17">
    <location>
        <begin position="1494"/>
        <end position="1518"/>
    </location>
</feature>
<dbReference type="CDD" id="cd09439">
    <property type="entry name" value="LIM_Mical"/>
    <property type="match status" value="1"/>
</dbReference>
<feature type="compositionally biased region" description="Polar residues" evidence="17">
    <location>
        <begin position="4899"/>
        <end position="4909"/>
    </location>
</feature>
<reference evidence="19" key="1">
    <citation type="journal article" date="2014" name="Genome Biol.">
        <title>Genome analysis of a major urban malaria vector mosquito, Anopheles stephensi.</title>
        <authorList>
            <person name="Jiang X."/>
            <person name="Peery A."/>
            <person name="Hall A.B."/>
            <person name="Sharma A."/>
            <person name="Chen X.G."/>
            <person name="Waterhouse R.M."/>
            <person name="Komissarov A."/>
            <person name="Riehle M.M."/>
            <person name="Shouche Y."/>
            <person name="Sharakhova M.V."/>
            <person name="Lawson D."/>
            <person name="Pakpour N."/>
            <person name="Arensburger P."/>
            <person name="Davidson V.L."/>
            <person name="Eiglmeier K."/>
            <person name="Emrich S."/>
            <person name="George P."/>
            <person name="Kennedy R.C."/>
            <person name="Mane S.P."/>
            <person name="Maslen G."/>
            <person name="Oringanje C."/>
            <person name="Qi Y."/>
            <person name="Settlage R."/>
            <person name="Tojo M."/>
            <person name="Tubio J.M."/>
            <person name="Unger M.F."/>
            <person name="Wang B."/>
            <person name="Vernick K.D."/>
            <person name="Ribeiro J.M."/>
            <person name="James A.A."/>
            <person name="Michel K."/>
            <person name="Riehle M.A."/>
            <person name="Luckhart S."/>
            <person name="Sharakhov I.V."/>
            <person name="Tu Z."/>
        </authorList>
    </citation>
    <scope>NUCLEOTIDE SEQUENCE [LARGE SCALE GENOMIC DNA]</scope>
    <source>
        <strain evidence="19">Indian</strain>
    </source>
</reference>
<feature type="region of interest" description="Disordered" evidence="17">
    <location>
        <begin position="3071"/>
        <end position="3125"/>
    </location>
</feature>
<feature type="compositionally biased region" description="Basic and acidic residues" evidence="17">
    <location>
        <begin position="4922"/>
        <end position="4935"/>
    </location>
</feature>